<gene>
    <name evidence="2" type="primary">AlNc14C163G7825</name>
    <name evidence="2" type="ORF">ALNC14_088180</name>
</gene>
<accession>F0WMY8</accession>
<name>F0WMY8_9STRA</name>
<evidence type="ECO:0000256" key="1">
    <source>
        <dbReference type="SAM" id="MobiDB-lite"/>
    </source>
</evidence>
<reference evidence="2" key="2">
    <citation type="submission" date="2011-02" db="EMBL/GenBank/DDBJ databases">
        <authorList>
            <person name="MacLean D."/>
        </authorList>
    </citation>
    <scope>NUCLEOTIDE SEQUENCE</scope>
</reference>
<protein>
    <submittedName>
        <fullName evidence="2">Uncharacterized protein AlNc14C163G7825</fullName>
    </submittedName>
</protein>
<proteinExistence type="predicted"/>
<feature type="compositionally biased region" description="Basic and acidic residues" evidence="1">
    <location>
        <begin position="23"/>
        <end position="32"/>
    </location>
</feature>
<feature type="region of interest" description="Disordered" evidence="1">
    <location>
        <begin position="1"/>
        <end position="60"/>
    </location>
</feature>
<feature type="compositionally biased region" description="Low complexity" evidence="1">
    <location>
        <begin position="33"/>
        <end position="45"/>
    </location>
</feature>
<reference evidence="2" key="1">
    <citation type="journal article" date="2011" name="PLoS Biol.">
        <title>Gene gain and loss during evolution of obligate parasitism in the white rust pathogen of Arabidopsis thaliana.</title>
        <authorList>
            <person name="Kemen E."/>
            <person name="Gardiner A."/>
            <person name="Schultz-Larsen T."/>
            <person name="Kemen A.C."/>
            <person name="Balmuth A.L."/>
            <person name="Robert-Seilaniantz A."/>
            <person name="Bailey K."/>
            <person name="Holub E."/>
            <person name="Studholme D.J."/>
            <person name="Maclean D."/>
            <person name="Jones J.D."/>
        </authorList>
    </citation>
    <scope>NUCLEOTIDE SEQUENCE</scope>
</reference>
<dbReference type="HOGENOM" id="CLU_1017282_0_0_1"/>
<organism evidence="2">
    <name type="scientific">Albugo laibachii Nc14</name>
    <dbReference type="NCBI Taxonomy" id="890382"/>
    <lineage>
        <taxon>Eukaryota</taxon>
        <taxon>Sar</taxon>
        <taxon>Stramenopiles</taxon>
        <taxon>Oomycota</taxon>
        <taxon>Peronosporomycetes</taxon>
        <taxon>Albuginales</taxon>
        <taxon>Albuginaceae</taxon>
        <taxon>Albugo</taxon>
    </lineage>
</organism>
<sequence>MLCDSDDDIPLSQLAKKMMNARGSKESQESDHNSSSLRGDSLNSSKKTSNKRVQKAKDSLKQTEKKKIKIEYKQQECTEELYQTLKGKLVQQLLCRWWYAIEWPVQDTSNKPPKSQELDGFRGAFILVKGEGMGSITDTRPANGKPSFLHFFALPSKQIQTLLVKAYQNQIKTLIKHEGTQAPLLAELRRACQTAEKMDTEKADTNVASILKKYQKFAQQIASSQ</sequence>
<dbReference type="EMBL" id="FR824208">
    <property type="protein sequence ID" value="CCA22675.1"/>
    <property type="molecule type" value="Genomic_DNA"/>
</dbReference>
<evidence type="ECO:0000313" key="2">
    <source>
        <dbReference type="EMBL" id="CCA22675.1"/>
    </source>
</evidence>
<dbReference type="AlphaFoldDB" id="F0WMY8"/>